<dbReference type="KEGG" id="aqu:100639091"/>
<feature type="region of interest" description="Disordered" evidence="7">
    <location>
        <begin position="1"/>
        <end position="138"/>
    </location>
</feature>
<sequence>MEIDTPATTHGGSQKSVHFEVPESIQVPVDLTVSITQQEQQANGASGKSRRRRTSSSGSKDDESLGTPPPRPIAPSKLRKLAEKDRHLSRSGKGRGKPKKGGAGGKGTWGKPIDFFDEEGGHIKDSRDPNYDSDEADDDTYIDSPVSPQLKVDEFNRQAEALFKEYFDNNDKDEVLVTLQELNIKNIKPEIIRSLIALAMENKQCNCEMASQLISYLCGQVINAREISTGFDILLQQLNDLSLDVPNACEVLGSFIARAVADDCIPPAYVQNHHTTSDPCVLKTLKRAKVLLGMRHSHAKLENIWGIGGGQQPLSHLIEKVILILKEYLSCGDKDEVVRCLQELSVPHFHHEVVYEATILFMEDGRDSCSQKMIDLLQHLSITTLITSDQFQQGFLRIFNDMTEIVLDIPQAYLLLNKFIERGLQAGFVSAAVAQEVPQRGRKRFVSEGDGGAFKNPEY</sequence>
<dbReference type="InterPro" id="IPR003891">
    <property type="entry name" value="Initiation_fac_eIF4g_MI"/>
</dbReference>
<dbReference type="EnsemblMetazoa" id="Aqu2.1.41951_001">
    <property type="protein sequence ID" value="Aqu2.1.41951_001"/>
    <property type="gene ID" value="Aqu2.1.41951"/>
</dbReference>
<reference evidence="9" key="2">
    <citation type="submission" date="2017-05" db="UniProtKB">
        <authorList>
            <consortium name="EnsemblMetazoa"/>
        </authorList>
    </citation>
    <scope>IDENTIFICATION</scope>
</reference>
<dbReference type="Proteomes" id="UP000007879">
    <property type="component" value="Unassembled WGS sequence"/>
</dbReference>
<dbReference type="EnsemblMetazoa" id="XM_003383232.3">
    <property type="protein sequence ID" value="XP_003383280.1"/>
    <property type="gene ID" value="LOC100639091"/>
</dbReference>
<feature type="compositionally biased region" description="Polar residues" evidence="7">
    <location>
        <begin position="1"/>
        <end position="16"/>
    </location>
</feature>
<keyword evidence="4" id="KW-0963">Cytoplasm</keyword>
<evidence type="ECO:0000256" key="7">
    <source>
        <dbReference type="SAM" id="MobiDB-lite"/>
    </source>
</evidence>
<keyword evidence="10" id="KW-1185">Reference proteome</keyword>
<dbReference type="GO" id="GO:0045892">
    <property type="term" value="P:negative regulation of DNA-templated transcription"/>
    <property type="evidence" value="ECO:0007669"/>
    <property type="project" value="InterPro"/>
</dbReference>
<feature type="domain" description="MI" evidence="8">
    <location>
        <begin position="154"/>
        <end position="275"/>
    </location>
</feature>
<reference evidence="10" key="1">
    <citation type="journal article" date="2010" name="Nature">
        <title>The Amphimedon queenslandica genome and the evolution of animal complexity.</title>
        <authorList>
            <person name="Srivastava M."/>
            <person name="Simakov O."/>
            <person name="Chapman J."/>
            <person name="Fahey B."/>
            <person name="Gauthier M.E."/>
            <person name="Mitros T."/>
            <person name="Richards G.S."/>
            <person name="Conaco C."/>
            <person name="Dacre M."/>
            <person name="Hellsten U."/>
            <person name="Larroux C."/>
            <person name="Putnam N.H."/>
            <person name="Stanke M."/>
            <person name="Adamska M."/>
            <person name="Darling A."/>
            <person name="Degnan S.M."/>
            <person name="Oakley T.H."/>
            <person name="Plachetzki D.C."/>
            <person name="Zhai Y."/>
            <person name="Adamski M."/>
            <person name="Calcino A."/>
            <person name="Cummins S.F."/>
            <person name="Goodstein D.M."/>
            <person name="Harris C."/>
            <person name="Jackson D.J."/>
            <person name="Leys S.P."/>
            <person name="Shu S."/>
            <person name="Woodcroft B.J."/>
            <person name="Vervoort M."/>
            <person name="Kosik K.S."/>
            <person name="Manning G."/>
            <person name="Degnan B.M."/>
            <person name="Rokhsar D.S."/>
        </authorList>
    </citation>
    <scope>NUCLEOTIDE SEQUENCE [LARGE SCALE GENOMIC DNA]</scope>
</reference>
<proteinExistence type="inferred from homology"/>
<dbReference type="PANTHER" id="PTHR12626:SF0">
    <property type="entry name" value="PROGRAMMED CELL DEATH PROTEIN 4"/>
    <property type="match status" value="1"/>
</dbReference>
<dbReference type="InterPro" id="IPR016024">
    <property type="entry name" value="ARM-type_fold"/>
</dbReference>
<evidence type="ECO:0000256" key="2">
    <source>
        <dbReference type="ARBA" id="ARBA00005497"/>
    </source>
</evidence>
<evidence type="ECO:0000256" key="3">
    <source>
        <dbReference type="ARBA" id="ARBA00014414"/>
    </source>
</evidence>
<feature type="compositionally biased region" description="Basic residues" evidence="7">
    <location>
        <begin position="89"/>
        <end position="100"/>
    </location>
</feature>
<dbReference type="GO" id="GO:0005829">
    <property type="term" value="C:cytosol"/>
    <property type="evidence" value="ECO:0007669"/>
    <property type="project" value="TreeGrafter"/>
</dbReference>
<dbReference type="SMART" id="SM00544">
    <property type="entry name" value="MA3"/>
    <property type="match status" value="2"/>
</dbReference>
<feature type="compositionally biased region" description="Polar residues" evidence="7">
    <location>
        <begin position="33"/>
        <end position="44"/>
    </location>
</feature>
<comment type="subcellular location">
    <subcellularLocation>
        <location evidence="1">Cytoplasm</location>
    </subcellularLocation>
</comment>
<dbReference type="PANTHER" id="PTHR12626">
    <property type="entry name" value="PROGRAMMED CELL DEATH 4"/>
    <property type="match status" value="1"/>
</dbReference>
<dbReference type="OMA" id="TRTHPQY"/>
<dbReference type="PROSITE" id="PS51366">
    <property type="entry name" value="MI"/>
    <property type="match status" value="2"/>
</dbReference>
<dbReference type="STRING" id="400682.A0A1X7VNH2"/>
<evidence type="ECO:0000256" key="4">
    <source>
        <dbReference type="ARBA" id="ARBA00022490"/>
    </source>
</evidence>
<dbReference type="eggNOG" id="KOG0403">
    <property type="taxonomic scope" value="Eukaryota"/>
</dbReference>
<comment type="similarity">
    <text evidence="2">Belongs to the PDCD4 family.</text>
</comment>
<evidence type="ECO:0000256" key="6">
    <source>
        <dbReference type="ARBA" id="ARBA00023242"/>
    </source>
</evidence>
<protein>
    <recommendedName>
        <fullName evidence="3">Programmed cell death protein 4</fullName>
    </recommendedName>
</protein>
<feature type="compositionally biased region" description="Basic and acidic residues" evidence="7">
    <location>
        <begin position="119"/>
        <end position="130"/>
    </location>
</feature>
<dbReference type="GO" id="GO:0005634">
    <property type="term" value="C:nucleus"/>
    <property type="evidence" value="ECO:0007669"/>
    <property type="project" value="TreeGrafter"/>
</dbReference>
<dbReference type="InterPro" id="IPR039778">
    <property type="entry name" value="PDCD4"/>
</dbReference>
<dbReference type="FunCoup" id="A0A1X7VNH2">
    <property type="interactions" value="789"/>
</dbReference>
<name>A0A1X7VNH2_AMPQE</name>
<feature type="domain" description="MI" evidence="8">
    <location>
        <begin position="316"/>
        <end position="439"/>
    </location>
</feature>
<evidence type="ECO:0000313" key="9">
    <source>
        <dbReference type="EnsemblMetazoa" id="Aqu2.1.41951_001"/>
    </source>
</evidence>
<dbReference type="InParanoid" id="A0A1X7VNH2"/>
<dbReference type="SUPFAM" id="SSF48371">
    <property type="entry name" value="ARM repeat"/>
    <property type="match status" value="2"/>
</dbReference>
<dbReference type="FunFam" id="1.25.40.180:FF:000008">
    <property type="entry name" value="Programmed cell death protein 4"/>
    <property type="match status" value="1"/>
</dbReference>
<accession>A0A1X7VNH2</accession>
<keyword evidence="6" id="KW-0539">Nucleus</keyword>
<organism evidence="9">
    <name type="scientific">Amphimedon queenslandica</name>
    <name type="common">Sponge</name>
    <dbReference type="NCBI Taxonomy" id="400682"/>
    <lineage>
        <taxon>Eukaryota</taxon>
        <taxon>Metazoa</taxon>
        <taxon>Porifera</taxon>
        <taxon>Demospongiae</taxon>
        <taxon>Heteroscleromorpha</taxon>
        <taxon>Haplosclerida</taxon>
        <taxon>Niphatidae</taxon>
        <taxon>Amphimedon</taxon>
    </lineage>
</organism>
<dbReference type="OrthoDB" id="414546at2759"/>
<gene>
    <name evidence="9" type="primary">100639091</name>
</gene>
<dbReference type="FunFam" id="1.25.40.180:FF:000009">
    <property type="entry name" value="programmed cell death protein 4"/>
    <property type="match status" value="1"/>
</dbReference>
<evidence type="ECO:0000313" key="10">
    <source>
        <dbReference type="Proteomes" id="UP000007879"/>
    </source>
</evidence>
<evidence type="ECO:0000259" key="8">
    <source>
        <dbReference type="PROSITE" id="PS51366"/>
    </source>
</evidence>
<dbReference type="AlphaFoldDB" id="A0A1X7VNH2"/>
<dbReference type="Pfam" id="PF02847">
    <property type="entry name" value="MA3"/>
    <property type="match status" value="2"/>
</dbReference>
<evidence type="ECO:0000256" key="5">
    <source>
        <dbReference type="ARBA" id="ARBA00022737"/>
    </source>
</evidence>
<dbReference type="Gene3D" id="1.25.40.180">
    <property type="match status" value="2"/>
</dbReference>
<keyword evidence="5" id="KW-0677">Repeat</keyword>
<evidence type="ECO:0000256" key="1">
    <source>
        <dbReference type="ARBA" id="ARBA00004496"/>
    </source>
</evidence>